<dbReference type="AlphaFoldDB" id="A0A167H8F4"/>
<sequence>METEQKKHVLIGAMIKGQDNPAFNKEVGKWKDVPTDKVFNKSVHRGGINYVPPKGYFKWDVAGLNHNVSRIRGMAGFSEDDPNFHIIANVNTYQTPGFGDIPTSSEQKHMTTFGSGWALPYKLNPYSDADDYEKDHLKVLTHWQKFPFDPEEEMDGNNSMGPDNAKHVLRYLTKKYWSENKNFVIPHRGLRNETIKHIESLKIINKATVGEYDYLSIIHLDDDMQIKDPSIVKTILEENEVRADSEVSSTRKEPHGVAFSTPGYIYNMESNLLEYTASILSHIGGRITEDAYPSEPGLTFTYSKDVEENVWREFLTQNPWGVEHNNLQELPSYGKKQQAARVESKEGRAFAAMFSSYMIAQRKGLTKNAAKYKVPIRSSGFFSVDMSSLAKTEILGKNDGINLKSLDLNAVQDLIHTYIKRNKYHPLNSSSRSAQSFIKYVLPKVTKFVKSVIEDTETPESSKADKILRALEEKSDAWYKSLMSPEKEAQLIDYIDVVKRYWEEKVLDTVKYVNETFSEHMNFEEVDYADVVDALTDSQNTSRTENPFELDYVTGETEYIKYLGEINTAISAYTDQVKSDYA</sequence>
<proteinExistence type="predicted"/>
<evidence type="ECO:0000313" key="1">
    <source>
        <dbReference type="EMBL" id="KZN57752.1"/>
    </source>
</evidence>
<dbReference type="OrthoDB" id="9871720at2"/>
<evidence type="ECO:0000313" key="2">
    <source>
        <dbReference type="Proteomes" id="UP000076587"/>
    </source>
</evidence>
<dbReference type="EMBL" id="AUXT01000024">
    <property type="protein sequence ID" value="KZN57752.1"/>
    <property type="molecule type" value="Genomic_DNA"/>
</dbReference>
<name>A0A167H8F4_9GAMM</name>
<dbReference type="Proteomes" id="UP000076587">
    <property type="component" value="Unassembled WGS sequence"/>
</dbReference>
<organism evidence="1 2">
    <name type="scientific">Pseudoalteromonas luteoviolacea NCIMB 1942</name>
    <dbReference type="NCBI Taxonomy" id="1365253"/>
    <lineage>
        <taxon>Bacteria</taxon>
        <taxon>Pseudomonadati</taxon>
        <taxon>Pseudomonadota</taxon>
        <taxon>Gammaproteobacteria</taxon>
        <taxon>Alteromonadales</taxon>
        <taxon>Pseudoalteromonadaceae</taxon>
        <taxon>Pseudoalteromonas</taxon>
    </lineage>
</organism>
<dbReference type="PATRIC" id="fig|1365253.3.peg.551"/>
<gene>
    <name evidence="1" type="ORF">N482_04435</name>
</gene>
<accession>A0A167H8F4</accession>
<comment type="caution">
    <text evidence="1">The sequence shown here is derived from an EMBL/GenBank/DDBJ whole genome shotgun (WGS) entry which is preliminary data.</text>
</comment>
<reference evidence="1 2" key="1">
    <citation type="submission" date="2013-07" db="EMBL/GenBank/DDBJ databases">
        <title>Comparative Genomic and Metabolomic Analysis of Twelve Strains of Pseudoalteromonas luteoviolacea.</title>
        <authorList>
            <person name="Vynne N.G."/>
            <person name="Mansson M."/>
            <person name="Gram L."/>
        </authorList>
    </citation>
    <scope>NUCLEOTIDE SEQUENCE [LARGE SCALE GENOMIC DNA]</scope>
    <source>
        <strain evidence="1 2">NCIMB 1942</strain>
    </source>
</reference>
<protein>
    <submittedName>
        <fullName evidence="1">Uncharacterized protein</fullName>
    </submittedName>
</protein>
<dbReference type="RefSeq" id="WP_063375576.1">
    <property type="nucleotide sequence ID" value="NZ_AUXT01000024.1"/>
</dbReference>